<name>A0A0F9EK65_9ZZZZ</name>
<dbReference type="AlphaFoldDB" id="A0A0F9EK65"/>
<evidence type="ECO:0000313" key="2">
    <source>
        <dbReference type="EMBL" id="KKL66686.1"/>
    </source>
</evidence>
<feature type="non-terminal residue" evidence="2">
    <location>
        <position position="517"/>
    </location>
</feature>
<comment type="caution">
    <text evidence="2">The sequence shown here is derived from an EMBL/GenBank/DDBJ whole genome shotgun (WGS) entry which is preliminary data.</text>
</comment>
<gene>
    <name evidence="2" type="ORF">LCGC14_2142510</name>
</gene>
<protein>
    <submittedName>
        <fullName evidence="2">Uncharacterized protein</fullName>
    </submittedName>
</protein>
<proteinExistence type="predicted"/>
<evidence type="ECO:0000256" key="1">
    <source>
        <dbReference type="SAM" id="MobiDB-lite"/>
    </source>
</evidence>
<reference evidence="2" key="1">
    <citation type="journal article" date="2015" name="Nature">
        <title>Complex archaea that bridge the gap between prokaryotes and eukaryotes.</title>
        <authorList>
            <person name="Spang A."/>
            <person name="Saw J.H."/>
            <person name="Jorgensen S.L."/>
            <person name="Zaremba-Niedzwiedzka K."/>
            <person name="Martijn J."/>
            <person name="Lind A.E."/>
            <person name="van Eijk R."/>
            <person name="Schleper C."/>
            <person name="Guy L."/>
            <person name="Ettema T.J."/>
        </authorList>
    </citation>
    <scope>NUCLEOTIDE SEQUENCE</scope>
</reference>
<accession>A0A0F9EK65</accession>
<feature type="compositionally biased region" description="Pro residues" evidence="1">
    <location>
        <begin position="24"/>
        <end position="49"/>
    </location>
</feature>
<feature type="region of interest" description="Disordered" evidence="1">
    <location>
        <begin position="18"/>
        <end position="50"/>
    </location>
</feature>
<organism evidence="2">
    <name type="scientific">marine sediment metagenome</name>
    <dbReference type="NCBI Taxonomy" id="412755"/>
    <lineage>
        <taxon>unclassified sequences</taxon>
        <taxon>metagenomes</taxon>
        <taxon>ecological metagenomes</taxon>
    </lineage>
</organism>
<sequence>MVSPYAAVADAFTDNRRELAPLIRRPPPPEPVRAVAPPRPRPAPAPQPTLDPTALFELQERNHQLQSLAQGLMGEIETIRNTQALEDFVTAERERIGEIEELASAESLISYMEGLAAGEEQAQGAIQERMANPASGIVGQRSVTTAPPSPLGLLGGLTQAVMEPADAIAFAVLNELPSALATGTQTPRELLPPSFTPAITQQRAAELGGGFFAGGQALRETAGDFPQVRLGELLGAKTPFGTPIEANVSTADIASLAADPLNVVPGVGFGPEIVRGGRAVVRGVAGREAREAVLRQADRAFPRGVARAAGPEDAAERLSQLDELLTQARAELEGAEAARAGLIRPVELSFLTDAQIEEVARRSGQNPFRPDWFDSVDPDMLADFVEGGRRGRRAGDPPGIMERRARVANLDAGVRELEAELGLIEPPTPRAAALPTTDIERLARTRAGRAAGLQITETPAQPIQAGLEGVTRDVVRADPEAARFAQARFLGETAAQDRGIAAELTRQGERVPRRPLS</sequence>
<dbReference type="EMBL" id="LAZR01027125">
    <property type="protein sequence ID" value="KKL66686.1"/>
    <property type="molecule type" value="Genomic_DNA"/>
</dbReference>